<organism evidence="1 2">
    <name type="scientific">Nibea albiflora</name>
    <name type="common">Yellow drum</name>
    <name type="synonym">Corvina albiflora</name>
    <dbReference type="NCBI Taxonomy" id="240163"/>
    <lineage>
        <taxon>Eukaryota</taxon>
        <taxon>Metazoa</taxon>
        <taxon>Chordata</taxon>
        <taxon>Craniata</taxon>
        <taxon>Vertebrata</taxon>
        <taxon>Euteleostomi</taxon>
        <taxon>Actinopterygii</taxon>
        <taxon>Neopterygii</taxon>
        <taxon>Teleostei</taxon>
        <taxon>Neoteleostei</taxon>
        <taxon>Acanthomorphata</taxon>
        <taxon>Eupercaria</taxon>
        <taxon>Sciaenidae</taxon>
        <taxon>Nibea</taxon>
    </lineage>
</organism>
<proteinExistence type="predicted"/>
<sequence length="100" mass="11470">MRGGKIVILVFLAPDESKSSQRIGMLDTRHENPWEQGAGRGVMKITQPQMIPGYHTGFLCWETDKDVWKWVRSKGKGTVKRNEVKNASVVIKMEELKTLW</sequence>
<comment type="caution">
    <text evidence="1">The sequence shown here is derived from an EMBL/GenBank/DDBJ whole genome shotgun (WGS) entry which is preliminary data.</text>
</comment>
<evidence type="ECO:0000313" key="1">
    <source>
        <dbReference type="EMBL" id="KAG8001505.1"/>
    </source>
</evidence>
<name>A0ACB7EH00_NIBAL</name>
<protein>
    <submittedName>
        <fullName evidence="1">Uncharacterized protein</fullName>
    </submittedName>
</protein>
<reference evidence="1" key="1">
    <citation type="submission" date="2020-04" db="EMBL/GenBank/DDBJ databases">
        <title>A chromosome-scale assembly and high-density genetic map of the yellow drum (Nibea albiflora) genome.</title>
        <authorList>
            <person name="Xu D."/>
            <person name="Zhang W."/>
            <person name="Chen R."/>
            <person name="Tan P."/>
            <person name="Wang L."/>
            <person name="Song H."/>
            <person name="Tian L."/>
            <person name="Zhu Q."/>
            <person name="Wang B."/>
        </authorList>
    </citation>
    <scope>NUCLEOTIDE SEQUENCE</scope>
    <source>
        <strain evidence="1">ZJHYS-2018</strain>
    </source>
</reference>
<gene>
    <name evidence="1" type="ORF">GBF38_007192</name>
</gene>
<dbReference type="EMBL" id="CM024795">
    <property type="protein sequence ID" value="KAG8001505.1"/>
    <property type="molecule type" value="Genomic_DNA"/>
</dbReference>
<evidence type="ECO:0000313" key="2">
    <source>
        <dbReference type="Proteomes" id="UP000805704"/>
    </source>
</evidence>
<feature type="non-terminal residue" evidence="1">
    <location>
        <position position="100"/>
    </location>
</feature>
<keyword evidence="2" id="KW-1185">Reference proteome</keyword>
<dbReference type="Proteomes" id="UP000805704">
    <property type="component" value="Chromosome 7"/>
</dbReference>
<accession>A0ACB7EH00</accession>